<sequence length="156" mass="17660">MNRKIIFNTLIRSPRLTAIFLILTLWDFAIPEVRIYYSDKAARGRRYTWITDHRISRGGISPGGATSDAGHIFQKKDVFMHFQWWDNAGISGCVNIDPKWPTTTIHIDSNGRIDLNAKGATDVKRFSPCPGEEDDFLGVPKPAALYFLFAASQDDR</sequence>
<dbReference type="Proteomes" id="UP000273140">
    <property type="component" value="Unassembled WGS sequence"/>
</dbReference>
<dbReference type="RefSeq" id="WP_017701459.1">
    <property type="nucleotide sequence ID" value="NZ_RBRB01000210.1"/>
</dbReference>
<dbReference type="EMBL" id="RBRB01000210">
    <property type="protein sequence ID" value="RMQ32285.1"/>
    <property type="molecule type" value="Genomic_DNA"/>
</dbReference>
<evidence type="ECO:0000313" key="2">
    <source>
        <dbReference type="Proteomes" id="UP000273140"/>
    </source>
</evidence>
<name>A0A3M4KSX4_PSESF</name>
<comment type="caution">
    <text evidence="1">The sequence shown here is derived from an EMBL/GenBank/DDBJ whole genome shotgun (WGS) entry which is preliminary data.</text>
</comment>
<evidence type="ECO:0000313" key="1">
    <source>
        <dbReference type="EMBL" id="RMQ32285.1"/>
    </source>
</evidence>
<organism evidence="1 2">
    <name type="scientific">Pseudomonas syringae pv. actinidiae</name>
    <dbReference type="NCBI Taxonomy" id="103796"/>
    <lineage>
        <taxon>Bacteria</taxon>
        <taxon>Pseudomonadati</taxon>
        <taxon>Pseudomonadota</taxon>
        <taxon>Gammaproteobacteria</taxon>
        <taxon>Pseudomonadales</taxon>
        <taxon>Pseudomonadaceae</taxon>
        <taxon>Pseudomonas</taxon>
        <taxon>Pseudomonas syringae</taxon>
    </lineage>
</organism>
<dbReference type="AlphaFoldDB" id="A0A3M4KSX4"/>
<proteinExistence type="predicted"/>
<protein>
    <submittedName>
        <fullName evidence="1">Uncharacterized protein</fullName>
    </submittedName>
</protein>
<accession>A0A3M4KSX4</accession>
<reference evidence="1 2" key="1">
    <citation type="submission" date="2018-08" db="EMBL/GenBank/DDBJ databases">
        <title>Recombination of ecologically and evolutionarily significant loci maintains genetic cohesion in the Pseudomonas syringae species complex.</title>
        <authorList>
            <person name="Dillon M."/>
            <person name="Thakur S."/>
            <person name="Almeida R.N.D."/>
            <person name="Weir B.S."/>
            <person name="Guttman D.S."/>
        </authorList>
    </citation>
    <scope>NUCLEOTIDE SEQUENCE [LARGE SCALE GENOMIC DNA]</scope>
    <source>
        <strain evidence="1 2">ICMP 19074</strain>
    </source>
</reference>
<gene>
    <name evidence="1" type="ORF">ALQ07_04192</name>
</gene>